<dbReference type="EMBL" id="JBHSFS010000003">
    <property type="protein sequence ID" value="MFC4512721.1"/>
    <property type="molecule type" value="Genomic_DNA"/>
</dbReference>
<sequence length="131" mass="14720">MHPPHFSAETWWIISAVATGAFYAVCLPMMARRQHKVRMAFIPPVTIACLLVAGALRGHGAEELLHIYSTVVLIFPLALVGRRKELREALEQQERNSLMGAEEGLPPMKLFVQMCASVVVMFLAWCWLTWG</sequence>
<keyword evidence="1" id="KW-1133">Transmembrane helix</keyword>
<keyword evidence="1" id="KW-0812">Transmembrane</keyword>
<feature type="transmembrane region" description="Helical" evidence="1">
    <location>
        <begin position="12"/>
        <end position="31"/>
    </location>
</feature>
<evidence type="ECO:0000313" key="2">
    <source>
        <dbReference type="EMBL" id="MFC4512721.1"/>
    </source>
</evidence>
<keyword evidence="3" id="KW-1185">Reference proteome</keyword>
<feature type="transmembrane region" description="Helical" evidence="1">
    <location>
        <begin position="40"/>
        <end position="58"/>
    </location>
</feature>
<keyword evidence="1" id="KW-0472">Membrane</keyword>
<proteinExistence type="predicted"/>
<accession>A0ABV9BFB4</accession>
<protein>
    <submittedName>
        <fullName evidence="2">Uncharacterized protein</fullName>
    </submittedName>
</protein>
<evidence type="ECO:0000256" key="1">
    <source>
        <dbReference type="SAM" id="Phobius"/>
    </source>
</evidence>
<gene>
    <name evidence="2" type="ORF">ACFPEN_07215</name>
</gene>
<reference evidence="3" key="1">
    <citation type="journal article" date="2019" name="Int. J. Syst. Evol. Microbiol.">
        <title>The Global Catalogue of Microorganisms (GCM) 10K type strain sequencing project: providing services to taxonomists for standard genome sequencing and annotation.</title>
        <authorList>
            <consortium name="The Broad Institute Genomics Platform"/>
            <consortium name="The Broad Institute Genome Sequencing Center for Infectious Disease"/>
            <person name="Wu L."/>
            <person name="Ma J."/>
        </authorList>
    </citation>
    <scope>NUCLEOTIDE SEQUENCE [LARGE SCALE GENOMIC DNA]</scope>
    <source>
        <strain evidence="3">CECT 8064</strain>
    </source>
</reference>
<feature type="transmembrane region" description="Helical" evidence="1">
    <location>
        <begin position="110"/>
        <end position="130"/>
    </location>
</feature>
<evidence type="ECO:0000313" key="3">
    <source>
        <dbReference type="Proteomes" id="UP001595990"/>
    </source>
</evidence>
<dbReference type="Proteomes" id="UP001595990">
    <property type="component" value="Unassembled WGS sequence"/>
</dbReference>
<name>A0ABV9BFB4_9ACTN</name>
<comment type="caution">
    <text evidence="2">The sequence shown here is derived from an EMBL/GenBank/DDBJ whole genome shotgun (WGS) entry which is preliminary data.</text>
</comment>
<organism evidence="2 3">
    <name type="scientific">Streptomyces ehimensis</name>
    <dbReference type="NCBI Taxonomy" id="68195"/>
    <lineage>
        <taxon>Bacteria</taxon>
        <taxon>Bacillati</taxon>
        <taxon>Actinomycetota</taxon>
        <taxon>Actinomycetes</taxon>
        <taxon>Kitasatosporales</taxon>
        <taxon>Streptomycetaceae</taxon>
        <taxon>Streptomyces</taxon>
    </lineage>
</organism>
<dbReference type="RefSeq" id="WP_417922540.1">
    <property type="nucleotide sequence ID" value="NZ_JBHSFS010000003.1"/>
</dbReference>